<proteinExistence type="inferred from homology"/>
<dbReference type="GO" id="GO:0035251">
    <property type="term" value="F:UDP-glucosyltransferase activity"/>
    <property type="evidence" value="ECO:0007669"/>
    <property type="project" value="TreeGrafter"/>
</dbReference>
<evidence type="ECO:0000313" key="3">
    <source>
        <dbReference type="EMBL" id="CAI9759635.1"/>
    </source>
</evidence>
<gene>
    <name evidence="3" type="ORF">FPE_LOCUS7065</name>
</gene>
<organism evidence="3 4">
    <name type="scientific">Fraxinus pennsylvanica</name>
    <dbReference type="NCBI Taxonomy" id="56036"/>
    <lineage>
        <taxon>Eukaryota</taxon>
        <taxon>Viridiplantae</taxon>
        <taxon>Streptophyta</taxon>
        <taxon>Embryophyta</taxon>
        <taxon>Tracheophyta</taxon>
        <taxon>Spermatophyta</taxon>
        <taxon>Magnoliopsida</taxon>
        <taxon>eudicotyledons</taxon>
        <taxon>Gunneridae</taxon>
        <taxon>Pentapetalae</taxon>
        <taxon>asterids</taxon>
        <taxon>lamiids</taxon>
        <taxon>Lamiales</taxon>
        <taxon>Oleaceae</taxon>
        <taxon>Oleeae</taxon>
        <taxon>Fraxinus</taxon>
    </lineage>
</organism>
<evidence type="ECO:0000256" key="1">
    <source>
        <dbReference type="ARBA" id="ARBA00009995"/>
    </source>
</evidence>
<accession>A0AAD1YYS8</accession>
<dbReference type="Pfam" id="PF00201">
    <property type="entry name" value="UDPGT"/>
    <property type="match status" value="1"/>
</dbReference>
<dbReference type="SUPFAM" id="SSF53756">
    <property type="entry name" value="UDP-Glycosyltransferase/glycogen phosphorylase"/>
    <property type="match status" value="1"/>
</dbReference>
<keyword evidence="2" id="KW-0808">Transferase</keyword>
<dbReference type="InterPro" id="IPR002213">
    <property type="entry name" value="UDP_glucos_trans"/>
</dbReference>
<dbReference type="PANTHER" id="PTHR48047">
    <property type="entry name" value="GLYCOSYLTRANSFERASE"/>
    <property type="match status" value="1"/>
</dbReference>
<sequence length="155" mass="17933">MEMVIALSKSYGLLVNSFYDLKPLYAEYWNLRKNGIELGDEFEDRIKKRGNGLIRKRFLSKKSCRDFRVIVNSVLESISAEVPILAWPMMTEQPLNAKMVVEEIKIGLRVKFVPAESLKNKVKELMEGEKGDEVRKKISRFLTLHVLIILGRSNF</sequence>
<name>A0AAD1YYS8_9LAMI</name>
<dbReference type="AlphaFoldDB" id="A0AAD1YYS8"/>
<protein>
    <recommendedName>
        <fullName evidence="5">UDP-glycosyltransferase</fullName>
    </recommendedName>
</protein>
<reference evidence="3" key="1">
    <citation type="submission" date="2023-05" db="EMBL/GenBank/DDBJ databases">
        <authorList>
            <person name="Huff M."/>
        </authorList>
    </citation>
    <scope>NUCLEOTIDE SEQUENCE</scope>
</reference>
<keyword evidence="4" id="KW-1185">Reference proteome</keyword>
<evidence type="ECO:0000313" key="4">
    <source>
        <dbReference type="Proteomes" id="UP000834106"/>
    </source>
</evidence>
<dbReference type="EMBL" id="OU503039">
    <property type="protein sequence ID" value="CAI9759635.1"/>
    <property type="molecule type" value="Genomic_DNA"/>
</dbReference>
<dbReference type="Gene3D" id="3.40.50.2000">
    <property type="entry name" value="Glycogen Phosphorylase B"/>
    <property type="match status" value="1"/>
</dbReference>
<dbReference type="PANTHER" id="PTHR48047:SF51">
    <property type="entry name" value="GLYCOSYLTRANSFERASE"/>
    <property type="match status" value="1"/>
</dbReference>
<evidence type="ECO:0000256" key="2">
    <source>
        <dbReference type="ARBA" id="ARBA00022679"/>
    </source>
</evidence>
<dbReference type="Proteomes" id="UP000834106">
    <property type="component" value="Chromosome 4"/>
</dbReference>
<evidence type="ECO:0008006" key="5">
    <source>
        <dbReference type="Google" id="ProtNLM"/>
    </source>
</evidence>
<comment type="similarity">
    <text evidence="1">Belongs to the UDP-glycosyltransferase family.</text>
</comment>